<keyword evidence="2" id="KW-0812">Transmembrane</keyword>
<reference evidence="5" key="1">
    <citation type="journal article" date="2019" name="Int. J. Syst. Evol. Microbiol.">
        <title>The Global Catalogue of Microorganisms (GCM) 10K type strain sequencing project: providing services to taxonomists for standard genome sequencing and annotation.</title>
        <authorList>
            <consortium name="The Broad Institute Genomics Platform"/>
            <consortium name="The Broad Institute Genome Sequencing Center for Infectious Disease"/>
            <person name="Wu L."/>
            <person name="Ma J."/>
        </authorList>
    </citation>
    <scope>NUCLEOTIDE SEQUENCE [LARGE SCALE GENOMIC DNA]</scope>
    <source>
        <strain evidence="5">KCTC 42984</strain>
    </source>
</reference>
<protein>
    <submittedName>
        <fullName evidence="4">Acyltransferase family protein</fullName>
        <ecNumber evidence="4">2.3.-.-</ecNumber>
    </submittedName>
</protein>
<dbReference type="PANTHER" id="PTHR23028:SF131">
    <property type="entry name" value="BLR2367 PROTEIN"/>
    <property type="match status" value="1"/>
</dbReference>
<evidence type="ECO:0000313" key="4">
    <source>
        <dbReference type="EMBL" id="MFC3173068.1"/>
    </source>
</evidence>
<dbReference type="InterPro" id="IPR002656">
    <property type="entry name" value="Acyl_transf_3_dom"/>
</dbReference>
<evidence type="ECO:0000313" key="5">
    <source>
        <dbReference type="Proteomes" id="UP001595604"/>
    </source>
</evidence>
<keyword evidence="4" id="KW-0012">Acyltransferase</keyword>
<dbReference type="RefSeq" id="WP_379508465.1">
    <property type="nucleotide sequence ID" value="NZ_JBHRTQ010000003.1"/>
</dbReference>
<dbReference type="EC" id="2.3.-.-" evidence="4"/>
<gene>
    <name evidence="4" type="ORF">ACFOD9_02255</name>
</gene>
<feature type="transmembrane region" description="Helical" evidence="2">
    <location>
        <begin position="38"/>
        <end position="56"/>
    </location>
</feature>
<proteinExistence type="predicted"/>
<evidence type="ECO:0000259" key="3">
    <source>
        <dbReference type="Pfam" id="PF01757"/>
    </source>
</evidence>
<feature type="transmembrane region" description="Helical" evidence="2">
    <location>
        <begin position="164"/>
        <end position="183"/>
    </location>
</feature>
<dbReference type="InterPro" id="IPR050879">
    <property type="entry name" value="Acyltransferase_3"/>
</dbReference>
<feature type="domain" description="Acyltransferase 3" evidence="3">
    <location>
        <begin position="33"/>
        <end position="339"/>
    </location>
</feature>
<feature type="region of interest" description="Disordered" evidence="1">
    <location>
        <begin position="1"/>
        <end position="26"/>
    </location>
</feature>
<dbReference type="GO" id="GO:0016746">
    <property type="term" value="F:acyltransferase activity"/>
    <property type="evidence" value="ECO:0007669"/>
    <property type="project" value="UniProtKB-KW"/>
</dbReference>
<feature type="transmembrane region" description="Helical" evidence="2">
    <location>
        <begin position="110"/>
        <end position="132"/>
    </location>
</feature>
<dbReference type="EMBL" id="JBHRTQ010000003">
    <property type="protein sequence ID" value="MFC3173068.1"/>
    <property type="molecule type" value="Genomic_DNA"/>
</dbReference>
<sequence length="379" mass="39736">MSSAGTTDRPGLAPECGGPASGGPEGGNPARLARLDGLRGLAAVVVALHHVFLHYAPWPYAPGPLGAVARWITVRGWTLVDLFFILSGFVFAHVYLATPALASGRARADFVVARIARLYPLHLAALITFALIDSGNPGNTVAAFVGHLTLLLAFYPSAGTTYDWAAWSLSVEAVCYAIFLVAASGGRRVMVPATALFAALGAGLLARYGASGDPTVADMMRRGLMGFFVGQAMWLGRAWLTRLPTALLLAALVAGFGLQTVGGVMPVLPLGLLAWPAALLLALRWRWLGSSALVWLGDRSYAIYLLNLVVIVGARDHLAAGGLSAPVLAVAELAMIAAILVLSDWSCRWLERPARRAIRAAWAARAAGSSARLAVAGRN</sequence>
<feature type="transmembrane region" description="Helical" evidence="2">
    <location>
        <begin position="138"/>
        <end position="157"/>
    </location>
</feature>
<keyword evidence="5" id="KW-1185">Reference proteome</keyword>
<organism evidence="4 5">
    <name type="scientific">Novosphingobium bradum</name>
    <dbReference type="NCBI Taxonomy" id="1737444"/>
    <lineage>
        <taxon>Bacteria</taxon>
        <taxon>Pseudomonadati</taxon>
        <taxon>Pseudomonadota</taxon>
        <taxon>Alphaproteobacteria</taxon>
        <taxon>Sphingomonadales</taxon>
        <taxon>Sphingomonadaceae</taxon>
        <taxon>Novosphingobium</taxon>
    </lineage>
</organism>
<comment type="caution">
    <text evidence="4">The sequence shown here is derived from an EMBL/GenBank/DDBJ whole genome shotgun (WGS) entry which is preliminary data.</text>
</comment>
<evidence type="ECO:0000256" key="1">
    <source>
        <dbReference type="SAM" id="MobiDB-lite"/>
    </source>
</evidence>
<feature type="transmembrane region" description="Helical" evidence="2">
    <location>
        <begin position="76"/>
        <end position="98"/>
    </location>
</feature>
<feature type="transmembrane region" description="Helical" evidence="2">
    <location>
        <begin position="222"/>
        <end position="240"/>
    </location>
</feature>
<keyword evidence="2" id="KW-0472">Membrane</keyword>
<feature type="transmembrane region" description="Helical" evidence="2">
    <location>
        <begin position="246"/>
        <end position="275"/>
    </location>
</feature>
<keyword evidence="4" id="KW-0808">Transferase</keyword>
<name>A0ABV7IQC9_9SPHN</name>
<dbReference type="Pfam" id="PF01757">
    <property type="entry name" value="Acyl_transf_3"/>
    <property type="match status" value="1"/>
</dbReference>
<evidence type="ECO:0000256" key="2">
    <source>
        <dbReference type="SAM" id="Phobius"/>
    </source>
</evidence>
<feature type="transmembrane region" description="Helical" evidence="2">
    <location>
        <begin position="318"/>
        <end position="342"/>
    </location>
</feature>
<accession>A0ABV7IQC9</accession>
<keyword evidence="2" id="KW-1133">Transmembrane helix</keyword>
<dbReference type="Proteomes" id="UP001595604">
    <property type="component" value="Unassembled WGS sequence"/>
</dbReference>
<feature type="transmembrane region" description="Helical" evidence="2">
    <location>
        <begin position="189"/>
        <end position="210"/>
    </location>
</feature>
<dbReference type="PANTHER" id="PTHR23028">
    <property type="entry name" value="ACETYLTRANSFERASE"/>
    <property type="match status" value="1"/>
</dbReference>
<feature type="transmembrane region" description="Helical" evidence="2">
    <location>
        <begin position="287"/>
        <end position="312"/>
    </location>
</feature>